<dbReference type="Pfam" id="PF11250">
    <property type="entry name" value="FAF"/>
    <property type="match status" value="1"/>
</dbReference>
<dbReference type="EMBL" id="LFYR01000685">
    <property type="protein sequence ID" value="KMZ71156.1"/>
    <property type="molecule type" value="Genomic_DNA"/>
</dbReference>
<dbReference type="AlphaFoldDB" id="A0A0K9PQC1"/>
<evidence type="ECO:0000259" key="2">
    <source>
        <dbReference type="Pfam" id="PF11250"/>
    </source>
</evidence>
<keyword evidence="4" id="KW-1185">Reference proteome</keyword>
<comment type="caution">
    <text evidence="3">The sequence shown here is derived from an EMBL/GenBank/DDBJ whole genome shotgun (WGS) entry which is preliminary data.</text>
</comment>
<dbReference type="PANTHER" id="PTHR33155">
    <property type="entry name" value="FANTASTIC FOUR-LIKE PROTEIN (DUF3049)"/>
    <property type="match status" value="1"/>
</dbReference>
<evidence type="ECO:0000313" key="3">
    <source>
        <dbReference type="EMBL" id="KMZ71156.1"/>
    </source>
</evidence>
<feature type="domain" description="FAF" evidence="2">
    <location>
        <begin position="143"/>
        <end position="182"/>
    </location>
</feature>
<dbReference type="Proteomes" id="UP000036987">
    <property type="component" value="Unassembled WGS sequence"/>
</dbReference>
<organism evidence="3 4">
    <name type="scientific">Zostera marina</name>
    <name type="common">Eelgrass</name>
    <dbReference type="NCBI Taxonomy" id="29655"/>
    <lineage>
        <taxon>Eukaryota</taxon>
        <taxon>Viridiplantae</taxon>
        <taxon>Streptophyta</taxon>
        <taxon>Embryophyta</taxon>
        <taxon>Tracheophyta</taxon>
        <taxon>Spermatophyta</taxon>
        <taxon>Magnoliopsida</taxon>
        <taxon>Liliopsida</taxon>
        <taxon>Zosteraceae</taxon>
        <taxon>Zostera</taxon>
    </lineage>
</organism>
<dbReference type="OrthoDB" id="1303570at2759"/>
<dbReference type="InterPro" id="IPR021410">
    <property type="entry name" value="FAF"/>
</dbReference>
<proteinExistence type="inferred from homology"/>
<dbReference type="InterPro" id="IPR046431">
    <property type="entry name" value="FAF_dom"/>
</dbReference>
<evidence type="ECO:0000256" key="1">
    <source>
        <dbReference type="ARBA" id="ARBA00008690"/>
    </source>
</evidence>
<protein>
    <recommendedName>
        <fullName evidence="2">FAF domain-containing protein</fullName>
    </recommendedName>
</protein>
<evidence type="ECO:0000313" key="4">
    <source>
        <dbReference type="Proteomes" id="UP000036987"/>
    </source>
</evidence>
<sequence>MAYGFTTTNSTELICVRSVLVRSTILPTEMSTYIENQSQVNTKFDSWSSIRQSKMPTSPAYVHPIIPATYPFRSTRVLNQRSLDMCTESLGSESGSDGYFDIDHCFHDAAAVILPRKVLNGIDRYHDKVNKELSQVNYHCSIVCINMKPHRRDGKLIIEAVSVPSQNYLHCRRQNGRLLLSFVNTTFEDIYPEFQKLHDPASAGQRQTFPDFINYEPEEEDEEVEDQVEVVDRGILVEVKVISRQGQFQSRGTKIRKSSLVINKFVSGIPLVPINLNLMNLNVAADGWRWAQDEAEEESNGKQLENNNSSSNKFLFTTKKLINRQALLHQVRSCSYHHRPLFIWERCCIATS</sequence>
<comment type="similarity">
    <text evidence="1">Belongs to the fantastic four family.</text>
</comment>
<gene>
    <name evidence="3" type="ORF">ZOSMA_186G00060</name>
</gene>
<accession>A0A0K9PQC1</accession>
<dbReference type="OMA" id="WERCCIA"/>
<dbReference type="PANTHER" id="PTHR33155:SF3">
    <property type="entry name" value="PROTEIN FAF-LIKE, CHLOROPLASTIC"/>
    <property type="match status" value="1"/>
</dbReference>
<reference evidence="4" key="1">
    <citation type="journal article" date="2016" name="Nature">
        <title>The genome of the seagrass Zostera marina reveals angiosperm adaptation to the sea.</title>
        <authorList>
            <person name="Olsen J.L."/>
            <person name="Rouze P."/>
            <person name="Verhelst B."/>
            <person name="Lin Y.-C."/>
            <person name="Bayer T."/>
            <person name="Collen J."/>
            <person name="Dattolo E."/>
            <person name="De Paoli E."/>
            <person name="Dittami S."/>
            <person name="Maumus F."/>
            <person name="Michel G."/>
            <person name="Kersting A."/>
            <person name="Lauritano C."/>
            <person name="Lohaus R."/>
            <person name="Toepel M."/>
            <person name="Tonon T."/>
            <person name="Vanneste K."/>
            <person name="Amirebrahimi M."/>
            <person name="Brakel J."/>
            <person name="Bostroem C."/>
            <person name="Chovatia M."/>
            <person name="Grimwood J."/>
            <person name="Jenkins J.W."/>
            <person name="Jueterbock A."/>
            <person name="Mraz A."/>
            <person name="Stam W.T."/>
            <person name="Tice H."/>
            <person name="Bornberg-Bauer E."/>
            <person name="Green P.J."/>
            <person name="Pearson G.A."/>
            <person name="Procaccini G."/>
            <person name="Duarte C.M."/>
            <person name="Schmutz J."/>
            <person name="Reusch T.B.H."/>
            <person name="Van de Peer Y."/>
        </authorList>
    </citation>
    <scope>NUCLEOTIDE SEQUENCE [LARGE SCALE GENOMIC DNA]</scope>
    <source>
        <strain evidence="4">cv. Finnish</strain>
    </source>
</reference>
<name>A0A0K9PQC1_ZOSMR</name>